<evidence type="ECO:0000313" key="3">
    <source>
        <dbReference type="RefSeq" id="XP_011498253.1"/>
    </source>
</evidence>
<feature type="compositionally biased region" description="Basic residues" evidence="1">
    <location>
        <begin position="224"/>
        <end position="240"/>
    </location>
</feature>
<keyword evidence="2" id="KW-1185">Reference proteome</keyword>
<dbReference type="Proteomes" id="UP000695007">
    <property type="component" value="Unplaced"/>
</dbReference>
<feature type="region of interest" description="Disordered" evidence="1">
    <location>
        <begin position="1"/>
        <end position="120"/>
    </location>
</feature>
<organism evidence="2 5">
    <name type="scientific">Ceratosolen solmsi marchali</name>
    <dbReference type="NCBI Taxonomy" id="326594"/>
    <lineage>
        <taxon>Eukaryota</taxon>
        <taxon>Metazoa</taxon>
        <taxon>Ecdysozoa</taxon>
        <taxon>Arthropoda</taxon>
        <taxon>Hexapoda</taxon>
        <taxon>Insecta</taxon>
        <taxon>Pterygota</taxon>
        <taxon>Neoptera</taxon>
        <taxon>Endopterygota</taxon>
        <taxon>Hymenoptera</taxon>
        <taxon>Apocrita</taxon>
        <taxon>Proctotrupomorpha</taxon>
        <taxon>Chalcidoidea</taxon>
        <taxon>Agaonidae</taxon>
        <taxon>Agaoninae</taxon>
        <taxon>Ceratosolen</taxon>
    </lineage>
</organism>
<dbReference type="RefSeq" id="XP_011498254.1">
    <property type="nucleotide sequence ID" value="XM_011499952.1"/>
</dbReference>
<feature type="compositionally biased region" description="Basic and acidic residues" evidence="1">
    <location>
        <begin position="73"/>
        <end position="82"/>
    </location>
</feature>
<feature type="compositionally biased region" description="Basic and acidic residues" evidence="1">
    <location>
        <begin position="156"/>
        <end position="172"/>
    </location>
</feature>
<evidence type="ECO:0000313" key="2">
    <source>
        <dbReference type="Proteomes" id="UP000695007"/>
    </source>
</evidence>
<feature type="compositionally biased region" description="Basic and acidic residues" evidence="1">
    <location>
        <begin position="107"/>
        <end position="120"/>
    </location>
</feature>
<evidence type="ECO:0000256" key="1">
    <source>
        <dbReference type="SAM" id="MobiDB-lite"/>
    </source>
</evidence>
<dbReference type="RefSeq" id="XP_011498256.1">
    <property type="nucleotide sequence ID" value="XM_011499954.1"/>
</dbReference>
<gene>
    <name evidence="3 4 5" type="primary">LOC105362494</name>
</gene>
<dbReference type="KEGG" id="csol:105362494"/>
<feature type="compositionally biased region" description="Basic and acidic residues" evidence="1">
    <location>
        <begin position="34"/>
        <end position="46"/>
    </location>
</feature>
<accession>A0AAJ7DVU5</accession>
<feature type="compositionally biased region" description="Basic and acidic residues" evidence="1">
    <location>
        <begin position="190"/>
        <end position="201"/>
    </location>
</feature>
<evidence type="ECO:0000313" key="4">
    <source>
        <dbReference type="RefSeq" id="XP_011498254.1"/>
    </source>
</evidence>
<dbReference type="RefSeq" id="XP_011498253.1">
    <property type="nucleotide sequence ID" value="XM_011499951.1"/>
</dbReference>
<sequence>MAPRKMGKRVENEVLDTPAVAENNDVSAAKKKKTQIEEQVTKEVRLPRAAKNKKIEVEPVMAKAAPRQKSAPKKADSFEKKSSGKNSNKKTEAQVDDTEKVEENDDIVEKPVKKGRGKVDKKVDVPIEKNYETDVKNKVVEEKTSLATKKGKGRGNKAEVVSKKARAKKDVENENGTFNSDVKDEDNDKESDGTLETKENGVESEVMENGKEEVLEEKIETKLVKKGKGKAPPKKGKTVSKSKVTAETNGDNEEDTVNEPETGVANSV</sequence>
<proteinExistence type="predicted"/>
<feature type="compositionally biased region" description="Acidic residues" evidence="1">
    <location>
        <begin position="94"/>
        <end position="106"/>
    </location>
</feature>
<feature type="region of interest" description="Disordered" evidence="1">
    <location>
        <begin position="138"/>
        <end position="268"/>
    </location>
</feature>
<reference evidence="3 4" key="1">
    <citation type="submission" date="2025-04" db="UniProtKB">
        <authorList>
            <consortium name="RefSeq"/>
        </authorList>
    </citation>
    <scope>IDENTIFICATION</scope>
</reference>
<dbReference type="GeneID" id="105362494"/>
<protein>
    <submittedName>
        <fullName evidence="3 4">Glucosidase 2 subunit beta-like</fullName>
    </submittedName>
</protein>
<dbReference type="AlphaFoldDB" id="A0AAJ7DVU5"/>
<name>A0AAJ7DVU5_9HYME</name>
<evidence type="ECO:0000313" key="5">
    <source>
        <dbReference type="RefSeq" id="XP_011498256.1"/>
    </source>
</evidence>
<feature type="compositionally biased region" description="Basic and acidic residues" evidence="1">
    <location>
        <begin position="208"/>
        <end position="223"/>
    </location>
</feature>